<reference evidence="2 3" key="1">
    <citation type="journal article" date="2004" name="Science">
        <title>The genome of the diatom Thalassiosira pseudonana: ecology, evolution, and metabolism.</title>
        <authorList>
            <person name="Armbrust E.V."/>
            <person name="Berges J.A."/>
            <person name="Bowler C."/>
            <person name="Green B.R."/>
            <person name="Martinez D."/>
            <person name="Putnam N.H."/>
            <person name="Zhou S."/>
            <person name="Allen A.E."/>
            <person name="Apt K.E."/>
            <person name="Bechner M."/>
            <person name="Brzezinski M.A."/>
            <person name="Chaal B.K."/>
            <person name="Chiovitti A."/>
            <person name="Davis A.K."/>
            <person name="Demarest M.S."/>
            <person name="Detter J.C."/>
            <person name="Glavina T."/>
            <person name="Goodstein D."/>
            <person name="Hadi M.Z."/>
            <person name="Hellsten U."/>
            <person name="Hildebrand M."/>
            <person name="Jenkins B.D."/>
            <person name="Jurka J."/>
            <person name="Kapitonov V.V."/>
            <person name="Kroger N."/>
            <person name="Lau W.W."/>
            <person name="Lane T.W."/>
            <person name="Larimer F.W."/>
            <person name="Lippmeier J.C."/>
            <person name="Lucas S."/>
            <person name="Medina M."/>
            <person name="Montsant A."/>
            <person name="Obornik M."/>
            <person name="Parker M.S."/>
            <person name="Palenik B."/>
            <person name="Pazour G.J."/>
            <person name="Richardson P.M."/>
            <person name="Rynearson T.A."/>
            <person name="Saito M.A."/>
            <person name="Schwartz D.C."/>
            <person name="Thamatrakoln K."/>
            <person name="Valentin K."/>
            <person name="Vardi A."/>
            <person name="Wilkerson F.P."/>
            <person name="Rokhsar D.S."/>
        </authorList>
    </citation>
    <scope>NUCLEOTIDE SEQUENCE [LARGE SCALE GENOMIC DNA]</scope>
    <source>
        <strain evidence="2 3">CCMP1335</strain>
    </source>
</reference>
<feature type="compositionally biased region" description="Polar residues" evidence="1">
    <location>
        <begin position="365"/>
        <end position="375"/>
    </location>
</feature>
<dbReference type="eggNOG" id="ENOG502RBNG">
    <property type="taxonomic scope" value="Eukaryota"/>
</dbReference>
<proteinExistence type="predicted"/>
<feature type="compositionally biased region" description="Polar residues" evidence="1">
    <location>
        <begin position="263"/>
        <end position="272"/>
    </location>
</feature>
<feature type="compositionally biased region" description="Basic and acidic residues" evidence="1">
    <location>
        <begin position="514"/>
        <end position="526"/>
    </location>
</feature>
<dbReference type="OMA" id="ITEIRIW"/>
<feature type="compositionally biased region" description="Acidic residues" evidence="1">
    <location>
        <begin position="495"/>
        <end position="504"/>
    </location>
</feature>
<feature type="region of interest" description="Disordered" evidence="1">
    <location>
        <begin position="13"/>
        <end position="304"/>
    </location>
</feature>
<feature type="compositionally biased region" description="Low complexity" evidence="1">
    <location>
        <begin position="13"/>
        <end position="25"/>
    </location>
</feature>
<gene>
    <name evidence="2" type="ORF">THAPSDRAFT_25593</name>
</gene>
<name>B8CEL6_THAPS</name>
<feature type="compositionally biased region" description="Polar residues" evidence="1">
    <location>
        <begin position="133"/>
        <end position="152"/>
    </location>
</feature>
<dbReference type="Proteomes" id="UP000001449">
    <property type="component" value="Chromosome 20"/>
</dbReference>
<feature type="region of interest" description="Disordered" evidence="1">
    <location>
        <begin position="495"/>
        <end position="556"/>
    </location>
</feature>
<dbReference type="PaxDb" id="35128-Thaps25593"/>
<evidence type="ECO:0000256" key="1">
    <source>
        <dbReference type="SAM" id="MobiDB-lite"/>
    </source>
</evidence>
<dbReference type="HOGENOM" id="CLU_226007_0_0_1"/>
<evidence type="ECO:0000313" key="2">
    <source>
        <dbReference type="EMBL" id="EED88057.1"/>
    </source>
</evidence>
<feature type="compositionally biased region" description="Low complexity" evidence="1">
    <location>
        <begin position="203"/>
        <end position="212"/>
    </location>
</feature>
<dbReference type="RefSeq" id="XP_002294697.1">
    <property type="nucleotide sequence ID" value="XM_002294661.1"/>
</dbReference>
<feature type="compositionally biased region" description="Polar residues" evidence="1">
    <location>
        <begin position="625"/>
        <end position="639"/>
    </location>
</feature>
<reference evidence="2 3" key="2">
    <citation type="journal article" date="2008" name="Nature">
        <title>The Phaeodactylum genome reveals the evolutionary history of diatom genomes.</title>
        <authorList>
            <person name="Bowler C."/>
            <person name="Allen A.E."/>
            <person name="Badger J.H."/>
            <person name="Grimwood J."/>
            <person name="Jabbari K."/>
            <person name="Kuo A."/>
            <person name="Maheswari U."/>
            <person name="Martens C."/>
            <person name="Maumus F."/>
            <person name="Otillar R.P."/>
            <person name="Rayko E."/>
            <person name="Salamov A."/>
            <person name="Vandepoele K."/>
            <person name="Beszteri B."/>
            <person name="Gruber A."/>
            <person name="Heijde M."/>
            <person name="Katinka M."/>
            <person name="Mock T."/>
            <person name="Valentin K."/>
            <person name="Verret F."/>
            <person name="Berges J.A."/>
            <person name="Brownlee C."/>
            <person name="Cadoret J.P."/>
            <person name="Chiovitti A."/>
            <person name="Choi C.J."/>
            <person name="Coesel S."/>
            <person name="De Martino A."/>
            <person name="Detter J.C."/>
            <person name="Durkin C."/>
            <person name="Falciatore A."/>
            <person name="Fournet J."/>
            <person name="Haruta M."/>
            <person name="Huysman M.J."/>
            <person name="Jenkins B.D."/>
            <person name="Jiroutova K."/>
            <person name="Jorgensen R.E."/>
            <person name="Joubert Y."/>
            <person name="Kaplan A."/>
            <person name="Kroger N."/>
            <person name="Kroth P.G."/>
            <person name="La Roche J."/>
            <person name="Lindquist E."/>
            <person name="Lommer M."/>
            <person name="Martin-Jezequel V."/>
            <person name="Lopez P.J."/>
            <person name="Lucas S."/>
            <person name="Mangogna M."/>
            <person name="McGinnis K."/>
            <person name="Medlin L.K."/>
            <person name="Montsant A."/>
            <person name="Oudot-Le Secq M.P."/>
            <person name="Napoli C."/>
            <person name="Obornik M."/>
            <person name="Parker M.S."/>
            <person name="Petit J.L."/>
            <person name="Porcel B.M."/>
            <person name="Poulsen N."/>
            <person name="Robison M."/>
            <person name="Rychlewski L."/>
            <person name="Rynearson T.A."/>
            <person name="Schmutz J."/>
            <person name="Shapiro H."/>
            <person name="Siaut M."/>
            <person name="Stanley M."/>
            <person name="Sussman M.R."/>
            <person name="Taylor A.R."/>
            <person name="Vardi A."/>
            <person name="von Dassow P."/>
            <person name="Vyverman W."/>
            <person name="Willis A."/>
            <person name="Wyrwicz L.S."/>
            <person name="Rokhsar D.S."/>
            <person name="Weissenbach J."/>
            <person name="Armbrust E.V."/>
            <person name="Green B.R."/>
            <person name="Van de Peer Y."/>
            <person name="Grigoriev I.V."/>
        </authorList>
    </citation>
    <scope>NUCLEOTIDE SEQUENCE [LARGE SCALE GENOMIC DNA]</scope>
    <source>
        <strain evidence="2 3">CCMP1335</strain>
    </source>
</reference>
<accession>B8CEL6</accession>
<feature type="region of interest" description="Disordered" evidence="1">
    <location>
        <begin position="593"/>
        <end position="657"/>
    </location>
</feature>
<dbReference type="EMBL" id="CM000652">
    <property type="protein sequence ID" value="EED88057.1"/>
    <property type="molecule type" value="Genomic_DNA"/>
</dbReference>
<feature type="compositionally biased region" description="Basic and acidic residues" evidence="1">
    <location>
        <begin position="153"/>
        <end position="169"/>
    </location>
</feature>
<feature type="compositionally biased region" description="Polar residues" evidence="1">
    <location>
        <begin position="229"/>
        <end position="240"/>
    </location>
</feature>
<feature type="region of interest" description="Disordered" evidence="1">
    <location>
        <begin position="322"/>
        <end position="409"/>
    </location>
</feature>
<dbReference type="GeneID" id="7448501"/>
<evidence type="ECO:0000313" key="3">
    <source>
        <dbReference type="Proteomes" id="UP000001449"/>
    </source>
</evidence>
<feature type="compositionally biased region" description="Basic and acidic residues" evidence="1">
    <location>
        <begin position="533"/>
        <end position="546"/>
    </location>
</feature>
<organism evidence="2 3">
    <name type="scientific">Thalassiosira pseudonana</name>
    <name type="common">Marine diatom</name>
    <name type="synonym">Cyclotella nana</name>
    <dbReference type="NCBI Taxonomy" id="35128"/>
    <lineage>
        <taxon>Eukaryota</taxon>
        <taxon>Sar</taxon>
        <taxon>Stramenopiles</taxon>
        <taxon>Ochrophyta</taxon>
        <taxon>Bacillariophyta</taxon>
        <taxon>Coscinodiscophyceae</taxon>
        <taxon>Thalassiosirophycidae</taxon>
        <taxon>Thalassiosirales</taxon>
        <taxon>Thalassiosiraceae</taxon>
        <taxon>Thalassiosira</taxon>
    </lineage>
</organism>
<dbReference type="STRING" id="35128.B8CEL6"/>
<feature type="region of interest" description="Disordered" evidence="1">
    <location>
        <begin position="471"/>
        <end position="490"/>
    </location>
</feature>
<keyword evidence="3" id="KW-1185">Reference proteome</keyword>
<feature type="region of interest" description="Disordered" evidence="1">
    <location>
        <begin position="1926"/>
        <end position="1947"/>
    </location>
</feature>
<dbReference type="KEGG" id="tps:THAPSDRAFT_25593"/>
<feature type="compositionally biased region" description="Polar residues" evidence="1">
    <location>
        <begin position="113"/>
        <end position="123"/>
    </location>
</feature>
<feature type="compositionally biased region" description="Polar residues" evidence="1">
    <location>
        <begin position="56"/>
        <end position="66"/>
    </location>
</feature>
<dbReference type="InParanoid" id="B8CEL6"/>
<protein>
    <submittedName>
        <fullName evidence="2">Uncharacterized protein</fullName>
    </submittedName>
</protein>
<feature type="compositionally biased region" description="Polar residues" evidence="1">
    <location>
        <begin position="76"/>
        <end position="88"/>
    </location>
</feature>
<sequence length="3032" mass="325327">MSELQAILARRRALNAQQQATASSGIIGGDGGGRDVVRMNNNSDNAAEMMSPGDASLSSSNNNKKFGTTRDKFNHPSPSQVASTSSPRAKSYGRATGRGADVGIRGGGGGSRLNSPSSVNDGQDSAAKAMTTPDINSNKRGSSSPEASPNSELQEKLRERRLKATETYKKHSATRAVVASPTSSGGVIVAAGNQNVSTEKEGTSSSSLVSPSIGGGARKSTFFPRSTPPVRNNSNGSAENLTEDNTRSKQQQQPPPPPALLPSHTTATTTRGKPQDFQRTVAGRAAASHYATHHGGKSNTANNNKMNQSVLELMAERYKEETVRMQQQLEEEEQQRQQHQQQENVVEKERVPTYYRPGMKPPSSSPASNLNRWLQGSSAANGGGGATANNGIKGTSNLPSSPSPTSSLYAAKGSDSGAYAPSDTSVVDGSVFSTTAIDDGNVPEFLRTKLKPTTTIRKNVDTVVKPAQVGRANVAGSGGDGGGRLSWQRDLNVDTGDDQAEESSESNGIAVNSRYHEAVVRSRGEEDPPSDQVDVHDKEDAERNVDHQFTNDSEELEFTEELEEEPRYYSNYDTAVLAAKEAIDASNRMRTVHHPHLTQSDEREAGQLNNTGNEFEDPKLRFESSLDSSDVGQPTSGSMLSGVGTADEETNAQGNGAEVTEAASSNDVTGMTSMFGSSFVDANINMFGNDDDGNNKDFGTSDGANDFGFDASPFGADLFDPFAIGMEGQSGQGETVGETMDEGVDHNVIGVEATEVPEYEAELQDSFESGDIGVMNEPPTPVEDGNAYFEESPKASAMHGMSRVSYSRGTDSHDGGEFSVDADNFAEGAVAASKMAESNMLLPMQQASRDGDGVTFDETFVSFSMQPIDLSLGAIQRTPGPTTNPLTGNLIVCRCEGSNFVIEEVSLTRNQTSAPSISANILGSELKTKLAKSASISENAQVTGICSVVSLAAGVHRVRGRRRVRVAVIAEVLVVSSGNQGVRRMRVVAVWKWGYSSGGKDLASLQSVLTTSSIDDGSNTYDPKSLQVADGLLFLGGHTVLKSGEESKPVVFIAKPAVRDVWASVGIGDSYSVSVSALAVINDTNTFLAVGLTDGSVSVWTYDLAVRTNRFAGSGKQAASSLQIMCRMRGELDVSDLHDEDCLWQNSATHLSSADSGIESDCTSLSWISPCSSGISDLPLLAASFSSGVAVYHVSLPTQSDTDSSDAMSSLPSPFSSSVVISPLAQAKYFVSNDIKVFGRLSWFDLGPRSPPCLSLLLSNSASGITRTSLCAIDIPWYGSIDMMSPETSMGHRSMGVLCQNESNNLRGDVKVLGLRPLGAIGCYSAGSLILLRPSIEPTDSSEPMTDGYFASLSHPVSSVSLGLDNSGSIYSCGYETSAKSDYQDAVLTVYSVNTCSKESYADDCRNWSSPSQRNWLLITAPGDKTIDTLPRISIEEDTMNDVERVSAVSDVLCELTCGENPLAGLTPERIAKEVGGRRAAVLFSSGYFGSNANASADGSRRRTHTRISPNPVAYAVIDVDEAMKSRGSTSFTLRLGRDVAFLPPSHAGDGFYCSSLVVLDHDGCTLSVSTVITSYSHLDGATDKIIESMDKCSLEQEGVEGRRVFALLNGRHPQLLLEGQDAVVGRPCLILLNHSLEKDNYSNTFNLLETRDLGQRLWLEAGEEVISVVELPMQSEALCSNIAVATQGRVMILSQEGSLVVVAEIDAKISCSSLSPLGSHCVAFCSTSSDGVSRIMYLSCLENGHGVILTLPESRQGHAQTLLTAIRPDRLISVSSFSGTRLVDDGEDENAFMIPLPQTRPLFLLEPLVANALCQDRQRGDTAGTSRHVQISLRAVIEKFGRKESPFPHSDGQGIGSLGTGITSKVYRMLVHHNCIQAASFLLTGNMQNATARPKILPPWIPVSEKLQAATDVASKLQVLASGDNELSGSLHQPNRGTQSALPKSNDSSGVFAQALAFGSLENGSHFDAINLLDFAGNQSSEDLLRQLVLLDQSNSSSDVNTLLQNMLQGSKNSGGSELVTQCDELITRLSLRKDNNPIVSHLAPSVQLQDNNRTRSVSINRDVVGAAFTKKRDVSPSDIHWSHSVNDSKHVWSSGPFGKKEEILELASFEDWLGTCRPSVLGKEGVAIAADTGERTLANILSAAAREDGVAKSNVTSYDNSISSEKKFWVNGIGEGRNDEDNLSLYVRFSEGADEDDNWKSDGFSDLTSHGHKVHLHGPELVSLEATTSSADEGEEGKVQLLYDLVYSNGAPRDQASGFFVDVARGGSLDVGMLHNSQHMSRQRCTLELWYHLPRAEFVTDEIILARRSICDEEDGTSNLCLPDEKHNTLWELAVLPTGFLELRTGAGSVLTTVTAEEDDEVNHGIVKWEREDGGGGWNHVCLIFSSHSSQSPTEFEASILMNGLIVASSATMAVNPFGAEPLKAINEDEMEDAMEKSVLVFGIGPSVGFRITEIRVWACRRHEDDVKMMMYEHLRDAEMKKKLKVNIRKGGKKSVGGLLPPPIRLPQQDSKRFGALGAPRDSQPIRTPHAVADTAAPIASFANFDDNISQQEYQTILGGEDRVEEESAIQIDNADTNETPQIALAASGEKEEVETIDSNVDVSPQIPVNLSVPSEEVDSTVEAKADPPTEPTFVVTFSDLLSEQVRKSAASAIVRGPPAARHFGGNRGGLALDDRTFGNEHNGVGPVAICGADKSIVFFNDRDPPAKTYPIGASGAVLSDVMDENQSEYMCCFLAKEKRMVVFELTRKTVVVELQMKTKLNFWRYLPPEVHGGDLTFLMITPIGGFHWKPLDDSPRPRQVWKRGSELESKKILAYEEGGSNGQSGEDSRSTVALVLASSVTSDVAVEAYCIPMHTESSPLCISLDVLGAALYRPPTDGASFSHFLPYVATVFRDEDSQFVLSVQDLRYTSDTNDSLGFGGSIDSTILDVGDIFEEYSSPPMSMGTSPEAFCCCHGGFIVVVMRRIGMIFAYDFTSAYLSLVGKSKLGQYVVDAAIRSSGVQDQTEVVLLLCENSDSKDGRIATVRFNLP</sequence>
<feature type="compositionally biased region" description="Low complexity" evidence="1">
    <location>
        <begin position="387"/>
        <end position="408"/>
    </location>
</feature>